<dbReference type="EMBL" id="MU276595">
    <property type="protein sequence ID" value="KAI0038103.1"/>
    <property type="molecule type" value="Genomic_DNA"/>
</dbReference>
<organism evidence="1 2">
    <name type="scientific">Auriscalpium vulgare</name>
    <dbReference type="NCBI Taxonomy" id="40419"/>
    <lineage>
        <taxon>Eukaryota</taxon>
        <taxon>Fungi</taxon>
        <taxon>Dikarya</taxon>
        <taxon>Basidiomycota</taxon>
        <taxon>Agaricomycotina</taxon>
        <taxon>Agaricomycetes</taxon>
        <taxon>Russulales</taxon>
        <taxon>Auriscalpiaceae</taxon>
        <taxon>Auriscalpium</taxon>
    </lineage>
</organism>
<gene>
    <name evidence="1" type="ORF">FA95DRAFT_1578406</name>
</gene>
<reference evidence="1" key="2">
    <citation type="journal article" date="2022" name="New Phytol.">
        <title>Evolutionary transition to the ectomycorrhizal habit in the genomes of a hyperdiverse lineage of mushroom-forming fungi.</title>
        <authorList>
            <person name="Looney B."/>
            <person name="Miyauchi S."/>
            <person name="Morin E."/>
            <person name="Drula E."/>
            <person name="Courty P.E."/>
            <person name="Kohler A."/>
            <person name="Kuo A."/>
            <person name="LaButti K."/>
            <person name="Pangilinan J."/>
            <person name="Lipzen A."/>
            <person name="Riley R."/>
            <person name="Andreopoulos W."/>
            <person name="He G."/>
            <person name="Johnson J."/>
            <person name="Nolan M."/>
            <person name="Tritt A."/>
            <person name="Barry K.W."/>
            <person name="Grigoriev I.V."/>
            <person name="Nagy L.G."/>
            <person name="Hibbett D."/>
            <person name="Henrissat B."/>
            <person name="Matheny P.B."/>
            <person name="Labbe J."/>
            <person name="Martin F.M."/>
        </authorList>
    </citation>
    <scope>NUCLEOTIDE SEQUENCE</scope>
    <source>
        <strain evidence="1">FP105234-sp</strain>
    </source>
</reference>
<feature type="non-terminal residue" evidence="1">
    <location>
        <position position="765"/>
    </location>
</feature>
<dbReference type="Proteomes" id="UP000814033">
    <property type="component" value="Unassembled WGS sequence"/>
</dbReference>
<keyword evidence="2" id="KW-1185">Reference proteome</keyword>
<protein>
    <submittedName>
        <fullName evidence="1">Uncharacterized protein</fullName>
    </submittedName>
</protein>
<evidence type="ECO:0000313" key="2">
    <source>
        <dbReference type="Proteomes" id="UP000814033"/>
    </source>
</evidence>
<sequence>MVLTRNQSAAASQGPAIVVPVSTAETNLSDTKPFKASTKKTTRKTTRKSKTNAKVGGNNTASVTQTAAAQEVPTFQQINSLGENIAQAEATAERARSAESDVFSGHYTLASERLGSIPAVFPRQPDGFQPRKLTYAQAVSRSPSPVFVLHSAYLARSCANLPAYSQSSDVVYYDPSPLDHKSRMRHQSTSTVLDNGATGGLSIPDQGTTDNKAVPASAGGVPVPSTTAQHVMSPTTVHNTPSKRVPATDAGAPKPARKGKTSKPKAKTSGEVAVVITKTKPSAKKPVLSPPGNKTDTRAAKRTGPAPRMRTAPSTGSSSSQQSSSLLEATNSLSTDSDSPSMPTPERIVSVPVPPVRPAHMSTGGKQRPRAKPVTIVTADHNMEDVQPELPPSPIVPAPDVAHLFDDDVQVVGATQCYASDSEPDRRNLGDADCTTDRGNIVDANSSDGESPNDAAEQVSMDVDDGHDAHDHTQSSEHMSPPPSTQPGSKRSHNMTDSGDEPPKKRRAVINQDKTPPESSQGTTRSDSSVVLLSPPEQQYDKVMRANWQEEILKDTYKSVPQLRYTELIDEEIFMPYMFTRVNNPEYPRVILSDLIKLIEFTSHAGTNIYNPSRADPSRYKTRTNPNAKAYTDICRVGSTFGKNAKLPLACSIVWSHTSSINYPEEYKGKLSATLFGHGLSQELFRLLAFYSQVLNDDHLSPVAGPNGTLRFGTFSVDPSAKPSTSTRGSRAARAIDKSAVMPSSSTMQICNMLYQRRTQGANAN</sequence>
<evidence type="ECO:0000313" key="1">
    <source>
        <dbReference type="EMBL" id="KAI0038103.1"/>
    </source>
</evidence>
<name>A0ACB8R282_9AGAM</name>
<reference evidence="1" key="1">
    <citation type="submission" date="2021-02" db="EMBL/GenBank/DDBJ databases">
        <authorList>
            <consortium name="DOE Joint Genome Institute"/>
            <person name="Ahrendt S."/>
            <person name="Looney B.P."/>
            <person name="Miyauchi S."/>
            <person name="Morin E."/>
            <person name="Drula E."/>
            <person name="Courty P.E."/>
            <person name="Chicoki N."/>
            <person name="Fauchery L."/>
            <person name="Kohler A."/>
            <person name="Kuo A."/>
            <person name="Labutti K."/>
            <person name="Pangilinan J."/>
            <person name="Lipzen A."/>
            <person name="Riley R."/>
            <person name="Andreopoulos W."/>
            <person name="He G."/>
            <person name="Johnson J."/>
            <person name="Barry K.W."/>
            <person name="Grigoriev I.V."/>
            <person name="Nagy L."/>
            <person name="Hibbett D."/>
            <person name="Henrissat B."/>
            <person name="Matheny P.B."/>
            <person name="Labbe J."/>
            <person name="Martin F."/>
        </authorList>
    </citation>
    <scope>NUCLEOTIDE SEQUENCE</scope>
    <source>
        <strain evidence="1">FP105234-sp</strain>
    </source>
</reference>
<accession>A0ACB8R282</accession>
<comment type="caution">
    <text evidence="1">The sequence shown here is derived from an EMBL/GenBank/DDBJ whole genome shotgun (WGS) entry which is preliminary data.</text>
</comment>
<proteinExistence type="predicted"/>